<evidence type="ECO:0000313" key="3">
    <source>
        <dbReference type="Proteomes" id="UP000266066"/>
    </source>
</evidence>
<dbReference type="AlphaFoldDB" id="A0A395UYT0"/>
<proteinExistence type="predicted"/>
<accession>A0A395UYT0</accession>
<dbReference type="RefSeq" id="WP_118392589.1">
    <property type="nucleotide sequence ID" value="NZ_QRUJ01000024.1"/>
</dbReference>
<dbReference type="GO" id="GO:0016747">
    <property type="term" value="F:acyltransferase activity, transferring groups other than amino-acyl groups"/>
    <property type="evidence" value="ECO:0007669"/>
    <property type="project" value="InterPro"/>
</dbReference>
<dbReference type="Gene3D" id="3.40.630.30">
    <property type="match status" value="1"/>
</dbReference>
<gene>
    <name evidence="2" type="ORF">DWY38_14925</name>
</gene>
<comment type="caution">
    <text evidence="2">The sequence shown here is derived from an EMBL/GenBank/DDBJ whole genome shotgun (WGS) entry which is preliminary data.</text>
</comment>
<dbReference type="SUPFAM" id="SSF55729">
    <property type="entry name" value="Acyl-CoA N-acyltransferases (Nat)"/>
    <property type="match status" value="1"/>
</dbReference>
<name>A0A395UYT0_9FIRM</name>
<protein>
    <submittedName>
        <fullName evidence="2">GNAT family N-acetyltransferase</fullName>
    </submittedName>
</protein>
<evidence type="ECO:0000259" key="1">
    <source>
        <dbReference type="PROSITE" id="PS51186"/>
    </source>
</evidence>
<dbReference type="PROSITE" id="PS51186">
    <property type="entry name" value="GNAT"/>
    <property type="match status" value="1"/>
</dbReference>
<keyword evidence="2" id="KW-0808">Transferase</keyword>
<organism evidence="2 3">
    <name type="scientific">Agathobacter rectalis</name>
    <dbReference type="NCBI Taxonomy" id="39491"/>
    <lineage>
        <taxon>Bacteria</taxon>
        <taxon>Bacillati</taxon>
        <taxon>Bacillota</taxon>
        <taxon>Clostridia</taxon>
        <taxon>Lachnospirales</taxon>
        <taxon>Lachnospiraceae</taxon>
        <taxon>Agathobacter</taxon>
    </lineage>
</organism>
<dbReference type="EMBL" id="QRUJ01000024">
    <property type="protein sequence ID" value="RGR52300.1"/>
    <property type="molecule type" value="Genomic_DNA"/>
</dbReference>
<feature type="domain" description="N-acetyltransferase" evidence="1">
    <location>
        <begin position="29"/>
        <end position="180"/>
    </location>
</feature>
<dbReference type="InterPro" id="IPR016181">
    <property type="entry name" value="Acyl_CoA_acyltransferase"/>
</dbReference>
<evidence type="ECO:0000313" key="2">
    <source>
        <dbReference type="EMBL" id="RGR52300.1"/>
    </source>
</evidence>
<dbReference type="Proteomes" id="UP000266066">
    <property type="component" value="Unassembled WGS sequence"/>
</dbReference>
<dbReference type="Pfam" id="PF00583">
    <property type="entry name" value="Acetyltransf_1"/>
    <property type="match status" value="1"/>
</dbReference>
<sequence length="180" mass="21190">MAGSLENRGKLRELIDKFKFDEVNVMNELVFRNLSEDAKRQICAWKYGGEYDLYNLPAYEEMQVRQIGFMNPKSEKNYYGFWDESILVGFVNILEEKEEVFIGIGVNPDLCNKHYGQRMLLITYEISKKLYPNKPLYLEVRTWNIRAVKCYQKAGFRIDGQAYELTTGIGTGTFYRMIRE</sequence>
<reference evidence="2 3" key="1">
    <citation type="submission" date="2018-08" db="EMBL/GenBank/DDBJ databases">
        <title>A genome reference for cultivated species of the human gut microbiota.</title>
        <authorList>
            <person name="Zou Y."/>
            <person name="Xue W."/>
            <person name="Luo G."/>
        </authorList>
    </citation>
    <scope>NUCLEOTIDE SEQUENCE [LARGE SCALE GENOMIC DNA]</scope>
    <source>
        <strain evidence="2 3">AF25-15</strain>
    </source>
</reference>
<dbReference type="InterPro" id="IPR000182">
    <property type="entry name" value="GNAT_dom"/>
</dbReference>